<organism evidence="1 2">
    <name type="scientific">Gimesia panareensis</name>
    <dbReference type="NCBI Taxonomy" id="2527978"/>
    <lineage>
        <taxon>Bacteria</taxon>
        <taxon>Pseudomonadati</taxon>
        <taxon>Planctomycetota</taxon>
        <taxon>Planctomycetia</taxon>
        <taxon>Planctomycetales</taxon>
        <taxon>Planctomycetaceae</taxon>
        <taxon>Gimesia</taxon>
    </lineage>
</organism>
<keyword evidence="2" id="KW-1185">Reference proteome</keyword>
<name>A0A517QGE8_9PLAN</name>
<dbReference type="EMBL" id="CP037421">
    <property type="protein sequence ID" value="QDT30704.1"/>
    <property type="molecule type" value="Genomic_DNA"/>
</dbReference>
<proteinExistence type="predicted"/>
<accession>A0A517QGE8</accession>
<evidence type="ECO:0000313" key="1">
    <source>
        <dbReference type="EMBL" id="QDT30704.1"/>
    </source>
</evidence>
<dbReference type="RefSeq" id="WP_145115910.1">
    <property type="nucleotide sequence ID" value="NZ_CP036277.1"/>
</dbReference>
<accession>A0A518AGB3</accession>
<protein>
    <submittedName>
        <fullName evidence="1">Uncharacterized protein</fullName>
    </submittedName>
</protein>
<sequence>MKVNPKIRFTVVICLLSLAIVILTWPGQDQRPLSPFADYPLWFLGGFLVQPAFCMALIQENYFDMIAILALLINAVLFSNVFYTVWKSQRPLLPLLSERYVVGLVINFGNFVLALMRSV</sequence>
<dbReference type="AlphaFoldDB" id="A0A517QGE8"/>
<dbReference type="Proteomes" id="UP000315647">
    <property type="component" value="Chromosome"/>
</dbReference>
<evidence type="ECO:0000313" key="2">
    <source>
        <dbReference type="Proteomes" id="UP000315647"/>
    </source>
</evidence>
<gene>
    <name evidence="1" type="ORF">Enr10x_60720</name>
</gene>
<reference evidence="1 2" key="1">
    <citation type="submission" date="2019-03" db="EMBL/GenBank/DDBJ databases">
        <title>Deep-cultivation of Planctomycetes and their phenomic and genomic characterization uncovers novel biology.</title>
        <authorList>
            <person name="Wiegand S."/>
            <person name="Jogler M."/>
            <person name="Boedeker C."/>
            <person name="Pinto D."/>
            <person name="Vollmers J."/>
            <person name="Rivas-Marin E."/>
            <person name="Kohn T."/>
            <person name="Peeters S.H."/>
            <person name="Heuer A."/>
            <person name="Rast P."/>
            <person name="Oberbeckmann S."/>
            <person name="Bunk B."/>
            <person name="Jeske O."/>
            <person name="Meyerdierks A."/>
            <person name="Storesund J.E."/>
            <person name="Kallscheuer N."/>
            <person name="Luecker S."/>
            <person name="Lage O.M."/>
            <person name="Pohl T."/>
            <person name="Merkel B.J."/>
            <person name="Hornburger P."/>
            <person name="Mueller R.-W."/>
            <person name="Bruemmer F."/>
            <person name="Labrenz M."/>
            <person name="Spormann A.M."/>
            <person name="Op den Camp H."/>
            <person name="Overmann J."/>
            <person name="Amann R."/>
            <person name="Jetten M.S.M."/>
            <person name="Mascher T."/>
            <person name="Medema M.H."/>
            <person name="Devos D.P."/>
            <person name="Kaster A.-K."/>
            <person name="Ovreas L."/>
            <person name="Rohde M."/>
            <person name="Galperin M.Y."/>
            <person name="Jogler C."/>
        </authorList>
    </citation>
    <scope>NUCLEOTIDE SEQUENCE [LARGE SCALE GENOMIC DNA]</scope>
    <source>
        <strain evidence="1 2">Enr10</strain>
    </source>
</reference>